<dbReference type="GO" id="GO:0006046">
    <property type="term" value="P:N-acetylglucosamine catabolic process"/>
    <property type="evidence" value="ECO:0007669"/>
    <property type="project" value="TreeGrafter"/>
</dbReference>
<evidence type="ECO:0000256" key="4">
    <source>
        <dbReference type="ARBA" id="ARBA00023277"/>
    </source>
</evidence>
<dbReference type="SUPFAM" id="SSF51338">
    <property type="entry name" value="Composite domain of metallo-dependent hydrolases"/>
    <property type="match status" value="1"/>
</dbReference>
<dbReference type="Proteomes" id="UP000318199">
    <property type="component" value="Unassembled WGS sequence"/>
</dbReference>
<feature type="binding site" evidence="7">
    <location>
        <position position="248"/>
    </location>
    <ligand>
        <name>substrate</name>
    </ligand>
</feature>
<dbReference type="Pfam" id="PF01979">
    <property type="entry name" value="Amidohydro_1"/>
    <property type="match status" value="1"/>
</dbReference>
<dbReference type="GO" id="GO:0008448">
    <property type="term" value="F:N-acetylglucosamine-6-phosphate deacetylase activity"/>
    <property type="evidence" value="ECO:0007669"/>
    <property type="project" value="UniProtKB-EC"/>
</dbReference>
<evidence type="ECO:0000256" key="8">
    <source>
        <dbReference type="PIRSR" id="PIRSR038994-3"/>
    </source>
</evidence>
<comment type="similarity">
    <text evidence="1 5">Belongs to the metallo-dependent hydrolases superfamily. NagA family.</text>
</comment>
<dbReference type="NCBIfam" id="TIGR00221">
    <property type="entry name" value="nagA"/>
    <property type="match status" value="1"/>
</dbReference>
<dbReference type="Gene3D" id="3.20.20.140">
    <property type="entry name" value="Metal-dependent hydrolases"/>
    <property type="match status" value="1"/>
</dbReference>
<dbReference type="GO" id="GO:0046872">
    <property type="term" value="F:metal ion binding"/>
    <property type="evidence" value="ECO:0007669"/>
    <property type="project" value="UniProtKB-KW"/>
</dbReference>
<dbReference type="PANTHER" id="PTHR11113">
    <property type="entry name" value="N-ACETYLGLUCOSAMINE-6-PHOSPHATE DEACETYLASE"/>
    <property type="match status" value="1"/>
</dbReference>
<keyword evidence="11" id="KW-1185">Reference proteome</keyword>
<feature type="binding site" evidence="7">
    <location>
        <begin position="302"/>
        <end position="304"/>
    </location>
    <ligand>
        <name>substrate</name>
    </ligand>
</feature>
<feature type="binding site" evidence="7">
    <location>
        <position position="225"/>
    </location>
    <ligand>
        <name>substrate</name>
    </ligand>
</feature>
<dbReference type="CDD" id="cd00854">
    <property type="entry name" value="NagA"/>
    <property type="match status" value="1"/>
</dbReference>
<dbReference type="EMBL" id="VOBQ01000003">
    <property type="protein sequence ID" value="TWO72573.1"/>
    <property type="molecule type" value="Genomic_DNA"/>
</dbReference>
<evidence type="ECO:0000256" key="6">
    <source>
        <dbReference type="PIRSR" id="PIRSR038994-1"/>
    </source>
</evidence>
<dbReference type="OrthoDB" id="9776488at2"/>
<dbReference type="InterPro" id="IPR006680">
    <property type="entry name" value="Amidohydro-rel"/>
</dbReference>
<dbReference type="InterPro" id="IPR011059">
    <property type="entry name" value="Metal-dep_hydrolase_composite"/>
</dbReference>
<dbReference type="SUPFAM" id="SSF51556">
    <property type="entry name" value="Metallo-dependent hydrolases"/>
    <property type="match status" value="1"/>
</dbReference>
<feature type="active site" description="Proton donor/acceptor" evidence="6">
    <location>
        <position position="269"/>
    </location>
</feature>
<dbReference type="RefSeq" id="WP_145890963.1">
    <property type="nucleotide sequence ID" value="NZ_VOBQ01000003.1"/>
</dbReference>
<evidence type="ECO:0000256" key="7">
    <source>
        <dbReference type="PIRSR" id="PIRSR038994-2"/>
    </source>
</evidence>
<dbReference type="PANTHER" id="PTHR11113:SF14">
    <property type="entry name" value="N-ACETYLGLUCOSAMINE-6-PHOSPHATE DEACETYLASE"/>
    <property type="match status" value="1"/>
</dbReference>
<feature type="domain" description="Amidohydrolase-related" evidence="9">
    <location>
        <begin position="51"/>
        <end position="365"/>
    </location>
</feature>
<evidence type="ECO:0000256" key="5">
    <source>
        <dbReference type="PIRNR" id="PIRNR038994"/>
    </source>
</evidence>
<feature type="binding site" evidence="8">
    <location>
        <position position="193"/>
    </location>
    <ligand>
        <name>Zn(2+)</name>
        <dbReference type="ChEBI" id="CHEBI:29105"/>
    </ligand>
</feature>
<dbReference type="PIRSF" id="PIRSF038994">
    <property type="entry name" value="NagA"/>
    <property type="match status" value="1"/>
</dbReference>
<comment type="cofactor">
    <cofactor evidence="8">
        <name>a divalent metal cation</name>
        <dbReference type="ChEBI" id="CHEBI:60240"/>
    </cofactor>
    <text evidence="8">Binds 1 divalent metal cation per subunit.</text>
</comment>
<evidence type="ECO:0000313" key="10">
    <source>
        <dbReference type="EMBL" id="TWO72573.1"/>
    </source>
</evidence>
<reference evidence="10 11" key="1">
    <citation type="submission" date="2019-07" db="EMBL/GenBank/DDBJ databases">
        <title>Caenimonas sedimenti sp. nov., isolated from activated sludge.</title>
        <authorList>
            <person name="Xu J."/>
        </authorList>
    </citation>
    <scope>NUCLEOTIDE SEQUENCE [LARGE SCALE GENOMIC DNA]</scope>
    <source>
        <strain evidence="10 11">HX-9-20</strain>
    </source>
</reference>
<feature type="binding site" evidence="7">
    <location>
        <begin position="217"/>
        <end position="218"/>
    </location>
    <ligand>
        <name>substrate</name>
    </ligand>
</feature>
<evidence type="ECO:0000313" key="11">
    <source>
        <dbReference type="Proteomes" id="UP000318199"/>
    </source>
</evidence>
<organism evidence="10 11">
    <name type="scientific">Caenimonas sedimenti</name>
    <dbReference type="NCBI Taxonomy" id="2596921"/>
    <lineage>
        <taxon>Bacteria</taxon>
        <taxon>Pseudomonadati</taxon>
        <taxon>Pseudomonadota</taxon>
        <taxon>Betaproteobacteria</taxon>
        <taxon>Burkholderiales</taxon>
        <taxon>Comamonadaceae</taxon>
        <taxon>Caenimonas</taxon>
    </lineage>
</organism>
<dbReference type="InterPro" id="IPR032466">
    <property type="entry name" value="Metal_Hydrolase"/>
</dbReference>
<name>A0A562ZVT3_9BURK</name>
<accession>A0A562ZVT3</accession>
<feature type="binding site" evidence="7">
    <location>
        <position position="141"/>
    </location>
    <ligand>
        <name>substrate</name>
    </ligand>
</feature>
<sequence>MTATLQGFILTPQGFVAGTLAIDGAGRVQAIQGTPATEAEVRNESKADRPIILPGFIDLHVHGAAGRDVMEGGDAAVQIARRHARHGTTCLLATTMTAPVEDLEQALAGLGGLCRQRAPQAARVLGVHLEGPFISAARLGAQPDFARPVRLEEIQRLQELAPIRLVTIAPEVPGNLEAIGHLVAAGIRVQIGHTQGTYEDGVAALERGARGFTHLFNAMTPLHHRLPGMVGAALAHAEYAELIPDLLHVHPGAIRVALRAIPCAYCVTDSTSATGMPDGEYKLGRQPVTKCLGGVRLADGTLAGSTLTMDRALRNLVDTMGLPLADASRRTAAHAADFLALADRGRLAPGAWADAVVLDRDLQLQAVHVEGEAIELAHAA</sequence>
<dbReference type="EC" id="3.5.1.25" evidence="10"/>
<keyword evidence="2 8" id="KW-0479">Metal-binding</keyword>
<evidence type="ECO:0000256" key="3">
    <source>
        <dbReference type="ARBA" id="ARBA00022801"/>
    </source>
</evidence>
<evidence type="ECO:0000256" key="1">
    <source>
        <dbReference type="ARBA" id="ARBA00010716"/>
    </source>
</evidence>
<dbReference type="InterPro" id="IPR003764">
    <property type="entry name" value="GlcNAc_6-P_deAcase"/>
</dbReference>
<feature type="binding site" evidence="8">
    <location>
        <position position="130"/>
    </location>
    <ligand>
        <name>Zn(2+)</name>
        <dbReference type="ChEBI" id="CHEBI:29105"/>
    </ligand>
</feature>
<keyword evidence="3 5" id="KW-0378">Hydrolase</keyword>
<dbReference type="Gene3D" id="2.30.40.10">
    <property type="entry name" value="Urease, subunit C, domain 1"/>
    <property type="match status" value="1"/>
</dbReference>
<feature type="binding site" evidence="8">
    <location>
        <position position="214"/>
    </location>
    <ligand>
        <name>Zn(2+)</name>
        <dbReference type="ChEBI" id="CHEBI:29105"/>
    </ligand>
</feature>
<protein>
    <submittedName>
        <fullName evidence="10">N-acetylglucosamine-6-phosphate deacetylase</fullName>
        <ecNumber evidence="10">3.5.1.25</ecNumber>
    </submittedName>
</protein>
<evidence type="ECO:0000259" key="9">
    <source>
        <dbReference type="Pfam" id="PF01979"/>
    </source>
</evidence>
<evidence type="ECO:0000256" key="2">
    <source>
        <dbReference type="ARBA" id="ARBA00022723"/>
    </source>
</evidence>
<gene>
    <name evidence="10" type="primary">nagA</name>
    <name evidence="10" type="ORF">FN976_03295</name>
</gene>
<keyword evidence="4 5" id="KW-0119">Carbohydrate metabolism</keyword>
<comment type="caution">
    <text evidence="10">The sequence shown here is derived from an EMBL/GenBank/DDBJ whole genome shotgun (WGS) entry which is preliminary data.</text>
</comment>
<proteinExistence type="inferred from homology"/>
<dbReference type="AlphaFoldDB" id="A0A562ZVT3"/>